<dbReference type="Gene3D" id="3.40.630.30">
    <property type="match status" value="1"/>
</dbReference>
<protein>
    <submittedName>
        <fullName evidence="2">GNAT family N-acetyltransferase</fullName>
    </submittedName>
</protein>
<dbReference type="PANTHER" id="PTHR43792">
    <property type="entry name" value="GNAT FAMILY, PUTATIVE (AFU_ORTHOLOGUE AFUA_3G00765)-RELATED-RELATED"/>
    <property type="match status" value="1"/>
</dbReference>
<organism evidence="2 3">
    <name type="scientific">Methylobrevis albus</name>
    <dbReference type="NCBI Taxonomy" id="2793297"/>
    <lineage>
        <taxon>Bacteria</taxon>
        <taxon>Pseudomonadati</taxon>
        <taxon>Pseudomonadota</taxon>
        <taxon>Alphaproteobacteria</taxon>
        <taxon>Hyphomicrobiales</taxon>
        <taxon>Pleomorphomonadaceae</taxon>
        <taxon>Methylobrevis</taxon>
    </lineage>
</organism>
<reference evidence="2" key="1">
    <citation type="submission" date="2020-12" db="EMBL/GenBank/DDBJ databases">
        <title>Methylobrevis albus sp. nov., isolated from fresh water lack sediment.</title>
        <authorList>
            <person name="Zou Q."/>
        </authorList>
    </citation>
    <scope>NUCLEOTIDE SEQUENCE</scope>
    <source>
        <strain evidence="2">L22</strain>
    </source>
</reference>
<dbReference type="GO" id="GO:0016747">
    <property type="term" value="F:acyltransferase activity, transferring groups other than amino-acyl groups"/>
    <property type="evidence" value="ECO:0007669"/>
    <property type="project" value="InterPro"/>
</dbReference>
<sequence length="177" mass="19408">MRIETDRLLLRVFEPRDLDPIAAMCGDPEVMTFFPERLDRAGTEAFIARLEARRAAGGVGMLAAEEKATGACVGIIGLQYVPYEMPFTPAVEVGWRLARAAWGKGYASEGAAACLAYGFETVGLAEIVAIAATGNSRSFAVMRRIGLSRDPASDFDHPALPETFAYRRHELWRIRRG</sequence>
<evidence type="ECO:0000313" key="3">
    <source>
        <dbReference type="Proteomes" id="UP000631694"/>
    </source>
</evidence>
<dbReference type="EMBL" id="JADZLT010000040">
    <property type="protein sequence ID" value="MBH0236721.1"/>
    <property type="molecule type" value="Genomic_DNA"/>
</dbReference>
<evidence type="ECO:0000313" key="2">
    <source>
        <dbReference type="EMBL" id="MBH0236721.1"/>
    </source>
</evidence>
<dbReference type="InterPro" id="IPR000182">
    <property type="entry name" value="GNAT_dom"/>
</dbReference>
<dbReference type="AlphaFoldDB" id="A0A931I0G5"/>
<dbReference type="SUPFAM" id="SSF55729">
    <property type="entry name" value="Acyl-CoA N-acyltransferases (Nat)"/>
    <property type="match status" value="1"/>
</dbReference>
<feature type="domain" description="N-acetyltransferase" evidence="1">
    <location>
        <begin position="7"/>
        <end position="147"/>
    </location>
</feature>
<gene>
    <name evidence="2" type="ORF">I5731_02705</name>
</gene>
<dbReference type="RefSeq" id="WP_197309823.1">
    <property type="nucleotide sequence ID" value="NZ_JADZLT010000040.1"/>
</dbReference>
<proteinExistence type="predicted"/>
<evidence type="ECO:0000259" key="1">
    <source>
        <dbReference type="Pfam" id="PF13302"/>
    </source>
</evidence>
<dbReference type="PANTHER" id="PTHR43792:SF1">
    <property type="entry name" value="N-ACETYLTRANSFERASE DOMAIN-CONTAINING PROTEIN"/>
    <property type="match status" value="1"/>
</dbReference>
<dbReference type="Proteomes" id="UP000631694">
    <property type="component" value="Unassembled WGS sequence"/>
</dbReference>
<keyword evidence="3" id="KW-1185">Reference proteome</keyword>
<comment type="caution">
    <text evidence="2">The sequence shown here is derived from an EMBL/GenBank/DDBJ whole genome shotgun (WGS) entry which is preliminary data.</text>
</comment>
<dbReference type="Pfam" id="PF13302">
    <property type="entry name" value="Acetyltransf_3"/>
    <property type="match status" value="1"/>
</dbReference>
<name>A0A931I0G5_9HYPH</name>
<dbReference type="InterPro" id="IPR051531">
    <property type="entry name" value="N-acetyltransferase"/>
</dbReference>
<dbReference type="InterPro" id="IPR016181">
    <property type="entry name" value="Acyl_CoA_acyltransferase"/>
</dbReference>
<accession>A0A931I0G5</accession>